<keyword evidence="4" id="KW-1185">Reference proteome</keyword>
<feature type="domain" description="Thiol:disulfide interchange protein DsbD N-terminal" evidence="2">
    <location>
        <begin position="49"/>
        <end position="152"/>
    </location>
</feature>
<dbReference type="Pfam" id="PF11412">
    <property type="entry name" value="DsbD_N"/>
    <property type="match status" value="1"/>
</dbReference>
<evidence type="ECO:0000313" key="3">
    <source>
        <dbReference type="EMBL" id="TNB47865.1"/>
    </source>
</evidence>
<comment type="caution">
    <text evidence="3">The sequence shown here is derived from an EMBL/GenBank/DDBJ whole genome shotgun (WGS) entry which is preliminary data.</text>
</comment>
<accession>A0A5C4JQV7</accession>
<organism evidence="3 4">
    <name type="scientific">Martelella lutilitoris</name>
    <dbReference type="NCBI Taxonomy" id="2583532"/>
    <lineage>
        <taxon>Bacteria</taxon>
        <taxon>Pseudomonadati</taxon>
        <taxon>Pseudomonadota</taxon>
        <taxon>Alphaproteobacteria</taxon>
        <taxon>Hyphomicrobiales</taxon>
        <taxon>Aurantimonadaceae</taxon>
        <taxon>Martelella</taxon>
    </lineage>
</organism>
<dbReference type="OrthoDB" id="9811036at2"/>
<protein>
    <submittedName>
        <fullName evidence="3">Cytochrome C biogenesis protein</fullName>
    </submittedName>
</protein>
<feature type="chain" id="PRO_5023041682" evidence="1">
    <location>
        <begin position="28"/>
        <end position="277"/>
    </location>
</feature>
<dbReference type="AlphaFoldDB" id="A0A5C4JQV7"/>
<reference evidence="3 4" key="1">
    <citation type="submission" date="2019-05" db="EMBL/GenBank/DDBJ databases">
        <authorList>
            <person name="Lee S.D."/>
        </authorList>
    </citation>
    <scope>NUCLEOTIDE SEQUENCE [LARGE SCALE GENOMIC DNA]</scope>
    <source>
        <strain evidence="3 4">GH2-6</strain>
    </source>
</reference>
<dbReference type="EMBL" id="VCLB01000005">
    <property type="protein sequence ID" value="TNB47865.1"/>
    <property type="molecule type" value="Genomic_DNA"/>
</dbReference>
<keyword evidence="1" id="KW-0732">Signal</keyword>
<gene>
    <name evidence="3" type="ORF">FF124_09755</name>
</gene>
<evidence type="ECO:0000256" key="1">
    <source>
        <dbReference type="SAM" id="SignalP"/>
    </source>
</evidence>
<sequence length="277" mass="29385">MKRLTRHLVSAAVTALALAGTAQTSLAAATPWAEDTGGRMRVILTPPSADGTINAALQVEPDPGFITYWREPGESGIPPQISVTGADDARMEAIEYPVPKRLKIAEVTDMGYDGPVTFPLTLKVAPGSLPALTVTAFIGLCKDICIPFQASFDIPAKASAFEETPVDKAILAVARTSLPESPSDDFRVEEAVLSADGIRLSLTLPDPDAAREITLANNRGYVVEAPDGKLKDGHLVIDIPLTALPNDADPEDGDWLLLAKSGDRAMETPLVIKPDRP</sequence>
<reference evidence="3 4" key="2">
    <citation type="submission" date="2019-06" db="EMBL/GenBank/DDBJ databases">
        <title>Martelella lutilitoris sp. nov., isolated from a tidal mudflat.</title>
        <authorList>
            <person name="Kim Y.-J."/>
        </authorList>
    </citation>
    <scope>NUCLEOTIDE SEQUENCE [LARGE SCALE GENOMIC DNA]</scope>
    <source>
        <strain evidence="3 4">GH2-6</strain>
    </source>
</reference>
<dbReference type="Proteomes" id="UP000307874">
    <property type="component" value="Unassembled WGS sequence"/>
</dbReference>
<proteinExistence type="predicted"/>
<name>A0A5C4JQV7_9HYPH</name>
<dbReference type="InterPro" id="IPR028250">
    <property type="entry name" value="DsbDN"/>
</dbReference>
<dbReference type="RefSeq" id="WP_138748310.1">
    <property type="nucleotide sequence ID" value="NZ_VCLB01000005.1"/>
</dbReference>
<feature type="signal peptide" evidence="1">
    <location>
        <begin position="1"/>
        <end position="27"/>
    </location>
</feature>
<evidence type="ECO:0000313" key="4">
    <source>
        <dbReference type="Proteomes" id="UP000307874"/>
    </source>
</evidence>
<evidence type="ECO:0000259" key="2">
    <source>
        <dbReference type="Pfam" id="PF11412"/>
    </source>
</evidence>